<keyword evidence="2" id="KW-0694">RNA-binding</keyword>
<accession>A0A445MZE8</accession>
<dbReference type="Pfam" id="PF07378">
    <property type="entry name" value="FlbT"/>
    <property type="match status" value="1"/>
</dbReference>
<dbReference type="InterPro" id="IPR009967">
    <property type="entry name" value="Flagellum_FlbT"/>
</dbReference>
<dbReference type="EMBL" id="OJIN01000174">
    <property type="protein sequence ID" value="SPD74742.1"/>
    <property type="molecule type" value="Genomic_DNA"/>
</dbReference>
<dbReference type="AlphaFoldDB" id="A0A445MZE8"/>
<evidence type="ECO:0000256" key="1">
    <source>
        <dbReference type="ARBA" id="ARBA00022795"/>
    </source>
</evidence>
<keyword evidence="1" id="KW-1005">Bacterial flagellum biogenesis</keyword>
<name>A0A445MZE8_9BACT</name>
<reference evidence="3" key="1">
    <citation type="submission" date="2018-01" db="EMBL/GenBank/DDBJ databases">
        <authorList>
            <person name="Regsiter A."/>
            <person name="William W."/>
        </authorList>
    </citation>
    <scope>NUCLEOTIDE SEQUENCE</scope>
    <source>
        <strain evidence="3">TRIP AH-1</strain>
    </source>
</reference>
<evidence type="ECO:0000256" key="2">
    <source>
        <dbReference type="ARBA" id="ARBA00022884"/>
    </source>
</evidence>
<dbReference type="GO" id="GO:0048027">
    <property type="term" value="F:mRNA 5'-UTR binding"/>
    <property type="evidence" value="ECO:0007669"/>
    <property type="project" value="InterPro"/>
</dbReference>
<proteinExistence type="predicted"/>
<dbReference type="GO" id="GO:0006402">
    <property type="term" value="P:mRNA catabolic process"/>
    <property type="evidence" value="ECO:0007669"/>
    <property type="project" value="InterPro"/>
</dbReference>
<protein>
    <submittedName>
        <fullName evidence="3">Putative flagellum biosynthesis repressor protein FlbT 1</fullName>
    </submittedName>
</protein>
<organism evidence="3">
    <name type="scientific">uncultured Desulfobacterium sp</name>
    <dbReference type="NCBI Taxonomy" id="201089"/>
    <lineage>
        <taxon>Bacteria</taxon>
        <taxon>Pseudomonadati</taxon>
        <taxon>Thermodesulfobacteriota</taxon>
        <taxon>Desulfobacteria</taxon>
        <taxon>Desulfobacterales</taxon>
        <taxon>Desulfobacteriaceae</taxon>
        <taxon>Desulfobacterium</taxon>
        <taxon>environmental samples</taxon>
    </lineage>
</organism>
<sequence>MSLKLSLRPHERIIISGAVLQNVGSPSVITIENNVPVLRQKNIMNEADAVSPCRRIYFVIQLMYVDGQDQEKYNKIYWDLVRDLVEAAPSLLRIIDQISEHIFKTEYYQALKLARELINYEEEAIGCVQECVGNLSGS</sequence>
<dbReference type="GO" id="GO:1902209">
    <property type="term" value="P:negative regulation of bacterial-type flagellum assembly"/>
    <property type="evidence" value="ECO:0007669"/>
    <property type="project" value="InterPro"/>
</dbReference>
<gene>
    <name evidence="3" type="primary">flbT</name>
    <name evidence="3" type="ORF">PITCH_A330007</name>
</gene>
<evidence type="ECO:0000313" key="3">
    <source>
        <dbReference type="EMBL" id="SPD74742.1"/>
    </source>
</evidence>